<feature type="binding site" evidence="7">
    <location>
        <position position="102"/>
    </location>
    <ligand>
        <name>Zn(2+)</name>
        <dbReference type="ChEBI" id="CHEBI:29105"/>
    </ligand>
</feature>
<dbReference type="EC" id="4.2.1.1" evidence="2 8"/>
<keyword evidence="5 8" id="KW-0456">Lyase</keyword>
<comment type="caution">
    <text evidence="9">The sequence shown here is derived from an EMBL/GenBank/DDBJ whole genome shotgun (WGS) entry which is preliminary data.</text>
</comment>
<keyword evidence="3 7" id="KW-0479">Metal-binding</keyword>
<dbReference type="InterPro" id="IPR001765">
    <property type="entry name" value="Carbonic_anhydrase"/>
</dbReference>
<evidence type="ECO:0000256" key="2">
    <source>
        <dbReference type="ARBA" id="ARBA00012925"/>
    </source>
</evidence>
<feature type="binding site" evidence="7">
    <location>
        <position position="41"/>
    </location>
    <ligand>
        <name>Zn(2+)</name>
        <dbReference type="ChEBI" id="CHEBI:29105"/>
    </ligand>
</feature>
<evidence type="ECO:0000256" key="4">
    <source>
        <dbReference type="ARBA" id="ARBA00022833"/>
    </source>
</evidence>
<protein>
    <recommendedName>
        <fullName evidence="2 8">Carbonic anhydrase</fullName>
        <ecNumber evidence="2 8">4.2.1.1</ecNumber>
    </recommendedName>
    <alternativeName>
        <fullName evidence="8">Carbonate dehydratase</fullName>
    </alternativeName>
</protein>
<dbReference type="PANTHER" id="PTHR11002">
    <property type="entry name" value="CARBONIC ANHYDRASE"/>
    <property type="match status" value="1"/>
</dbReference>
<comment type="catalytic activity">
    <reaction evidence="6 8">
        <text>hydrogencarbonate + H(+) = CO2 + H2O</text>
        <dbReference type="Rhea" id="RHEA:10748"/>
        <dbReference type="ChEBI" id="CHEBI:15377"/>
        <dbReference type="ChEBI" id="CHEBI:15378"/>
        <dbReference type="ChEBI" id="CHEBI:16526"/>
        <dbReference type="ChEBI" id="CHEBI:17544"/>
        <dbReference type="EC" id="4.2.1.1"/>
    </reaction>
</comment>
<evidence type="ECO:0000256" key="6">
    <source>
        <dbReference type="ARBA" id="ARBA00048348"/>
    </source>
</evidence>
<dbReference type="PANTHER" id="PTHR11002:SF76">
    <property type="entry name" value="CARBONIC ANHYDRASE"/>
    <property type="match status" value="1"/>
</dbReference>
<dbReference type="EMBL" id="VWOJ01000001">
    <property type="protein sequence ID" value="KAA5804820.1"/>
    <property type="molecule type" value="Genomic_DNA"/>
</dbReference>
<organism evidence="9 10">
    <name type="scientific">Alkalicaulis satelles</name>
    <dbReference type="NCBI Taxonomy" id="2609175"/>
    <lineage>
        <taxon>Bacteria</taxon>
        <taxon>Pseudomonadati</taxon>
        <taxon>Pseudomonadota</taxon>
        <taxon>Alphaproteobacteria</taxon>
        <taxon>Maricaulales</taxon>
        <taxon>Maricaulaceae</taxon>
        <taxon>Alkalicaulis</taxon>
    </lineage>
</organism>
<comment type="cofactor">
    <cofactor evidence="7">
        <name>Zn(2+)</name>
        <dbReference type="ChEBI" id="CHEBI:29105"/>
    </cofactor>
    <text evidence="7">Binds 1 zinc ion per subunit.</text>
</comment>
<gene>
    <name evidence="9" type="ORF">F1654_02135</name>
</gene>
<dbReference type="Gene3D" id="3.40.1050.10">
    <property type="entry name" value="Carbonic anhydrase"/>
    <property type="match status" value="1"/>
</dbReference>
<comment type="similarity">
    <text evidence="1 8">Belongs to the beta-class carbonic anhydrase family.</text>
</comment>
<dbReference type="GO" id="GO:0004089">
    <property type="term" value="F:carbonate dehydratase activity"/>
    <property type="evidence" value="ECO:0007669"/>
    <property type="project" value="UniProtKB-UniRule"/>
</dbReference>
<evidence type="ECO:0000256" key="1">
    <source>
        <dbReference type="ARBA" id="ARBA00006217"/>
    </source>
</evidence>
<evidence type="ECO:0000256" key="5">
    <source>
        <dbReference type="ARBA" id="ARBA00023239"/>
    </source>
</evidence>
<comment type="function">
    <text evidence="8">Reversible hydration of carbon dioxide.</text>
</comment>
<feature type="binding site" evidence="7">
    <location>
        <position position="105"/>
    </location>
    <ligand>
        <name>Zn(2+)</name>
        <dbReference type="ChEBI" id="CHEBI:29105"/>
    </ligand>
</feature>
<evidence type="ECO:0000256" key="7">
    <source>
        <dbReference type="PIRSR" id="PIRSR601765-1"/>
    </source>
</evidence>
<dbReference type="InterPro" id="IPR015892">
    <property type="entry name" value="Carbonic_anhydrase_CS"/>
</dbReference>
<sequence>MIPDQLKTGYAQFRAERFEKKQRIWRNLAKGQSPRVLVIGCADSRVDPAAIFNAGPGELFIVRNVANLVPPYEPDGAHHGVSAALEFAVKSLKVEHIVVLGHRQCGGVHAAATGAAKGTQFIERWLDPLAPACAEARAALGADVDEETLCDDLELRSIRHSLVRLTGFPFVAEAVETGRVTLHGARFGIADGALEWMDGEGRFVPVEIEDADDAGAEEHS</sequence>
<dbReference type="PROSITE" id="PS00704">
    <property type="entry name" value="PROK_CO2_ANHYDRASE_1"/>
    <property type="match status" value="1"/>
</dbReference>
<dbReference type="AlphaFoldDB" id="A0A5M6ZKG2"/>
<dbReference type="GO" id="GO:0015976">
    <property type="term" value="P:carbon utilization"/>
    <property type="evidence" value="ECO:0007669"/>
    <property type="project" value="InterPro"/>
</dbReference>
<evidence type="ECO:0000313" key="10">
    <source>
        <dbReference type="Proteomes" id="UP000325122"/>
    </source>
</evidence>
<dbReference type="Pfam" id="PF00484">
    <property type="entry name" value="Pro_CA"/>
    <property type="match status" value="1"/>
</dbReference>
<dbReference type="RefSeq" id="WP_150021851.1">
    <property type="nucleotide sequence ID" value="NZ_VWOJ01000001.1"/>
</dbReference>
<dbReference type="SMART" id="SM00947">
    <property type="entry name" value="Pro_CA"/>
    <property type="match status" value="1"/>
</dbReference>
<dbReference type="InterPro" id="IPR036874">
    <property type="entry name" value="Carbonic_anhydrase_sf"/>
</dbReference>
<proteinExistence type="inferred from homology"/>
<keyword evidence="10" id="KW-1185">Reference proteome</keyword>
<dbReference type="Proteomes" id="UP000325122">
    <property type="component" value="Unassembled WGS sequence"/>
</dbReference>
<dbReference type="SUPFAM" id="SSF53056">
    <property type="entry name" value="beta-carbonic anhydrase, cab"/>
    <property type="match status" value="1"/>
</dbReference>
<accession>A0A5M6ZKG2</accession>
<feature type="binding site" evidence="7">
    <location>
        <position position="43"/>
    </location>
    <ligand>
        <name>Zn(2+)</name>
        <dbReference type="ChEBI" id="CHEBI:29105"/>
    </ligand>
</feature>
<name>A0A5M6ZKG2_9PROT</name>
<evidence type="ECO:0000313" key="9">
    <source>
        <dbReference type="EMBL" id="KAA5804820.1"/>
    </source>
</evidence>
<reference evidence="9 10" key="1">
    <citation type="submission" date="2019-09" db="EMBL/GenBank/DDBJ databases">
        <authorList>
            <person name="Kevbrin V."/>
            <person name="Grouzdev D.S."/>
        </authorList>
    </citation>
    <scope>NUCLEOTIDE SEQUENCE [LARGE SCALE GENOMIC DNA]</scope>
    <source>
        <strain evidence="9 10">G-192</strain>
    </source>
</reference>
<keyword evidence="4 7" id="KW-0862">Zinc</keyword>
<evidence type="ECO:0000256" key="3">
    <source>
        <dbReference type="ARBA" id="ARBA00022723"/>
    </source>
</evidence>
<dbReference type="GO" id="GO:0008270">
    <property type="term" value="F:zinc ion binding"/>
    <property type="evidence" value="ECO:0007669"/>
    <property type="project" value="UniProtKB-UniRule"/>
</dbReference>
<evidence type="ECO:0000256" key="8">
    <source>
        <dbReference type="RuleBase" id="RU003956"/>
    </source>
</evidence>
<dbReference type="PROSITE" id="PS00705">
    <property type="entry name" value="PROK_CO2_ANHYDRASE_2"/>
    <property type="match status" value="1"/>
</dbReference>